<dbReference type="InterPro" id="IPR029033">
    <property type="entry name" value="His_PPase_superfam"/>
</dbReference>
<dbReference type="AlphaFoldDB" id="A0A239XT20"/>
<dbReference type="PANTHER" id="PTHR47623">
    <property type="entry name" value="OS09G0287300 PROTEIN"/>
    <property type="match status" value="1"/>
</dbReference>
<sequence>MKTLYLVRHAKSDWTHDVPDFDRPLNERGHSNARGMAKHLLENGFNIGCFISSPAKRALTTCRYFAETFGNSNIKKIEDLYEPLLEDFTNTVVRIDDEYSSAALFSHNPTISQFASSLTSEVLEFPTCAVAVFEVDCEEWSQFEVAHKTLTHFFLPREIL</sequence>
<dbReference type="RefSeq" id="WP_095073294.1">
    <property type="nucleotide sequence ID" value="NZ_LT906465.1"/>
</dbReference>
<evidence type="ECO:0000256" key="1">
    <source>
        <dbReference type="PIRSR" id="PIRSR613078-2"/>
    </source>
</evidence>
<evidence type="ECO:0000313" key="2">
    <source>
        <dbReference type="EMBL" id="SNV50199.1"/>
    </source>
</evidence>
<dbReference type="Pfam" id="PF00300">
    <property type="entry name" value="His_Phos_1"/>
    <property type="match status" value="1"/>
</dbReference>
<dbReference type="SUPFAM" id="SSF53254">
    <property type="entry name" value="Phosphoglycerate mutase-like"/>
    <property type="match status" value="1"/>
</dbReference>
<dbReference type="CDD" id="cd07067">
    <property type="entry name" value="HP_PGM_like"/>
    <property type="match status" value="1"/>
</dbReference>
<dbReference type="EMBL" id="LT906465">
    <property type="protein sequence ID" value="SNV50199.1"/>
    <property type="molecule type" value="Genomic_DNA"/>
</dbReference>
<accession>A0A239XT20</accession>
<dbReference type="InterPro" id="IPR013078">
    <property type="entry name" value="His_Pase_superF_clade-1"/>
</dbReference>
<feature type="binding site" evidence="1">
    <location>
        <position position="57"/>
    </location>
    <ligand>
        <name>substrate</name>
    </ligand>
</feature>
<protein>
    <submittedName>
        <fullName evidence="2">Phosphohistidine phosphatase SixA</fullName>
    </submittedName>
</protein>
<reference evidence="2 3" key="1">
    <citation type="submission" date="2017-06" db="EMBL/GenBank/DDBJ databases">
        <authorList>
            <consortium name="Pathogen Informatics"/>
        </authorList>
    </citation>
    <scope>NUCLEOTIDE SEQUENCE [LARGE SCALE GENOMIC DNA]</scope>
    <source>
        <strain evidence="2 3">NCTC13490</strain>
    </source>
</reference>
<organism evidence="2 3">
    <name type="scientific">Chryseobacterium taklimakanense</name>
    <dbReference type="NCBI Taxonomy" id="536441"/>
    <lineage>
        <taxon>Bacteria</taxon>
        <taxon>Pseudomonadati</taxon>
        <taxon>Bacteroidota</taxon>
        <taxon>Flavobacteriia</taxon>
        <taxon>Flavobacteriales</taxon>
        <taxon>Weeksellaceae</taxon>
        <taxon>Chryseobacterium group</taxon>
        <taxon>Chryseobacterium</taxon>
    </lineage>
</organism>
<evidence type="ECO:0000313" key="3">
    <source>
        <dbReference type="Proteomes" id="UP000215196"/>
    </source>
</evidence>
<dbReference type="PANTHER" id="PTHR47623:SF1">
    <property type="entry name" value="OS09G0287300 PROTEIN"/>
    <property type="match status" value="1"/>
</dbReference>
<proteinExistence type="predicted"/>
<gene>
    <name evidence="2" type="ORF">SAMEA4412677_02297</name>
</gene>
<dbReference type="KEGG" id="ctak:4412677_02297"/>
<dbReference type="SMART" id="SM00855">
    <property type="entry name" value="PGAM"/>
    <property type="match status" value="1"/>
</dbReference>
<keyword evidence="3" id="KW-1185">Reference proteome</keyword>
<dbReference type="Proteomes" id="UP000215196">
    <property type="component" value="Chromosome 1"/>
</dbReference>
<name>A0A239XT20_9FLAO</name>
<dbReference type="Gene3D" id="3.40.50.1240">
    <property type="entry name" value="Phosphoglycerate mutase-like"/>
    <property type="match status" value="1"/>
</dbReference>